<proteinExistence type="predicted"/>
<dbReference type="PANTHER" id="PTHR33395">
    <property type="entry name" value="TRANSCRIPTASE, PUTATIVE-RELATED-RELATED"/>
    <property type="match status" value="1"/>
</dbReference>
<gene>
    <name evidence="1" type="ORF">ABMA28_017413</name>
</gene>
<dbReference type="PANTHER" id="PTHR33395:SF22">
    <property type="entry name" value="REVERSE TRANSCRIPTASE DOMAIN-CONTAINING PROTEIN"/>
    <property type="match status" value="1"/>
</dbReference>
<accession>A0ABD0S277</accession>
<dbReference type="Proteomes" id="UP001549921">
    <property type="component" value="Unassembled WGS sequence"/>
</dbReference>
<reference evidence="1 2" key="1">
    <citation type="submission" date="2024-06" db="EMBL/GenBank/DDBJ databases">
        <title>A chromosome-level genome assembly of beet webworm, Loxostege sticticalis.</title>
        <authorList>
            <person name="Zhang Y."/>
        </authorList>
    </citation>
    <scope>NUCLEOTIDE SEQUENCE [LARGE SCALE GENOMIC DNA]</scope>
    <source>
        <strain evidence="1">AQ028</strain>
        <tissue evidence="1">Male pupae</tissue>
    </source>
</reference>
<evidence type="ECO:0008006" key="3">
    <source>
        <dbReference type="Google" id="ProtNLM"/>
    </source>
</evidence>
<protein>
    <recommendedName>
        <fullName evidence="3">Endonuclease/exonuclease/phosphatase domain-containing protein</fullName>
    </recommendedName>
</protein>
<organism evidence="1 2">
    <name type="scientific">Loxostege sticticalis</name>
    <name type="common">Beet webworm moth</name>
    <dbReference type="NCBI Taxonomy" id="481309"/>
    <lineage>
        <taxon>Eukaryota</taxon>
        <taxon>Metazoa</taxon>
        <taxon>Ecdysozoa</taxon>
        <taxon>Arthropoda</taxon>
        <taxon>Hexapoda</taxon>
        <taxon>Insecta</taxon>
        <taxon>Pterygota</taxon>
        <taxon>Neoptera</taxon>
        <taxon>Endopterygota</taxon>
        <taxon>Lepidoptera</taxon>
        <taxon>Glossata</taxon>
        <taxon>Ditrysia</taxon>
        <taxon>Pyraloidea</taxon>
        <taxon>Crambidae</taxon>
        <taxon>Pyraustinae</taxon>
        <taxon>Loxostege</taxon>
    </lineage>
</organism>
<evidence type="ECO:0000313" key="1">
    <source>
        <dbReference type="EMBL" id="KAL0803350.1"/>
    </source>
</evidence>
<comment type="caution">
    <text evidence="1">The sequence shown here is derived from an EMBL/GenBank/DDBJ whole genome shotgun (WGS) entry which is preliminary data.</text>
</comment>
<dbReference type="Gene3D" id="3.60.10.10">
    <property type="entry name" value="Endonuclease/exonuclease/phosphatase"/>
    <property type="match status" value="1"/>
</dbReference>
<name>A0ABD0S277_LOXSC</name>
<dbReference type="AlphaFoldDB" id="A0ABD0S277"/>
<dbReference type="SUPFAM" id="SSF56219">
    <property type="entry name" value="DNase I-like"/>
    <property type="match status" value="1"/>
</dbReference>
<sequence length="498" mass="56926">MNVLKFNYFNVYYQNVRGLRSKTQEFYKNLCNSNFDVIILTETWLNDGILDTELFDHKYSVYRRDREVGGSSKKKDGGGVLVAVLKSLHSKRIFSFESSGEDIWITFDIKHNKLTQKYLLCAVYLPPPVTITSVDTFVDNCNRVFELCDLHKLIVGDFNLGCIDWNLAGRSTDSLPGMAEVLVDFHCLNNLQQLNSVVNSSNRVLDLVFTDIINCKVINSSTTLSKIDPLHPPLVITLPFQQTSHLQNNPNNKYLNFRKADYEKINEALDAVDWASLFDNCVDVNQMVGSFEGTLDQIIERSVPQFFKKQTKYPPWYTRNLIRRLNEKEKIRTKVRKYNNPLDVLELRILKKRCDSLLTDFYNNYIRNVENKVKNDPKYFWTYIKMKKNAHNCLPATMTDHNGSSSDGTSICNMFGNFFAASVSQGVNTSLGGASDCGTLCADTFSNIKIRHNELKQKLESLDVSKGAGPDGIPPLFIKRCSKTLMTPLLLLFPLWCR</sequence>
<evidence type="ECO:0000313" key="2">
    <source>
        <dbReference type="Proteomes" id="UP001549921"/>
    </source>
</evidence>
<dbReference type="EMBL" id="JBEDNZ010000039">
    <property type="protein sequence ID" value="KAL0803350.1"/>
    <property type="molecule type" value="Genomic_DNA"/>
</dbReference>
<dbReference type="InterPro" id="IPR036691">
    <property type="entry name" value="Endo/exonu/phosph_ase_sf"/>
</dbReference>